<keyword evidence="9 18" id="KW-0630">Potassium</keyword>
<evidence type="ECO:0000256" key="12">
    <source>
        <dbReference type="ARBA" id="ARBA00023239"/>
    </source>
</evidence>
<dbReference type="RefSeq" id="WP_092478516.1">
    <property type="nucleotide sequence ID" value="NZ_FOHN01000021.1"/>
</dbReference>
<comment type="similarity">
    <text evidence="18">Belongs to the NnrE/AIBP family.</text>
</comment>
<comment type="similarity">
    <text evidence="3 19">In the N-terminal section; belongs to the NnrE/AIBP family.</text>
</comment>
<evidence type="ECO:0000256" key="8">
    <source>
        <dbReference type="ARBA" id="ARBA00022857"/>
    </source>
</evidence>
<dbReference type="GO" id="GO:0005524">
    <property type="term" value="F:ATP binding"/>
    <property type="evidence" value="ECO:0007669"/>
    <property type="project" value="UniProtKB-UniRule"/>
</dbReference>
<dbReference type="NCBIfam" id="TIGR00197">
    <property type="entry name" value="yjeF_nterm"/>
    <property type="match status" value="1"/>
</dbReference>
<dbReference type="PANTHER" id="PTHR12592">
    <property type="entry name" value="ATP-DEPENDENT (S)-NAD(P)H-HYDRATE DEHYDRATASE FAMILY MEMBER"/>
    <property type="match status" value="1"/>
</dbReference>
<dbReference type="GO" id="GO:0046872">
    <property type="term" value="F:metal ion binding"/>
    <property type="evidence" value="ECO:0007669"/>
    <property type="project" value="UniProtKB-UniRule"/>
</dbReference>
<comment type="similarity">
    <text evidence="4 19">In the C-terminal section; belongs to the NnrD/CARKD family.</text>
</comment>
<dbReference type="Gene3D" id="3.40.50.10260">
    <property type="entry name" value="YjeF N-terminal domain"/>
    <property type="match status" value="1"/>
</dbReference>
<organism evidence="22 23">
    <name type="scientific">[Clostridium] polysaccharolyticum</name>
    <dbReference type="NCBI Taxonomy" id="29364"/>
    <lineage>
        <taxon>Bacteria</taxon>
        <taxon>Bacillati</taxon>
        <taxon>Bacillota</taxon>
        <taxon>Clostridia</taxon>
        <taxon>Lachnospirales</taxon>
        <taxon>Lachnospiraceae</taxon>
    </lineage>
</organism>
<evidence type="ECO:0000256" key="15">
    <source>
        <dbReference type="ARBA" id="ARBA00048238"/>
    </source>
</evidence>
<feature type="binding site" evidence="18">
    <location>
        <position position="135"/>
    </location>
    <ligand>
        <name>(6S)-NADPHX</name>
        <dbReference type="ChEBI" id="CHEBI:64076"/>
    </ligand>
</feature>
<evidence type="ECO:0000256" key="9">
    <source>
        <dbReference type="ARBA" id="ARBA00022958"/>
    </source>
</evidence>
<reference evidence="22 23" key="1">
    <citation type="submission" date="2016-10" db="EMBL/GenBank/DDBJ databases">
        <authorList>
            <person name="de Groot N.N."/>
        </authorList>
    </citation>
    <scope>NUCLEOTIDE SEQUENCE [LARGE SCALE GENOMIC DNA]</scope>
    <source>
        <strain evidence="22 23">DSM 1801</strain>
    </source>
</reference>
<evidence type="ECO:0000256" key="16">
    <source>
        <dbReference type="ARBA" id="ARBA00049209"/>
    </source>
</evidence>
<evidence type="ECO:0000256" key="6">
    <source>
        <dbReference type="ARBA" id="ARBA00022741"/>
    </source>
</evidence>
<feature type="binding site" evidence="18">
    <location>
        <position position="153"/>
    </location>
    <ligand>
        <name>(6S)-NADPHX</name>
        <dbReference type="ChEBI" id="CHEBI:64076"/>
    </ligand>
</feature>
<dbReference type="SUPFAM" id="SSF53613">
    <property type="entry name" value="Ribokinase-like"/>
    <property type="match status" value="1"/>
</dbReference>
<comment type="function">
    <text evidence="17">Catalyzes the dehydration of the S-form of NAD(P)HX at the expense of ADP, which is converted to AMP. Together with NAD(P)HX epimerase, which catalyzes the epimerization of the S- and R-forms, the enzyme allows the repair of both epimers of NAD(P)HX, a damaged form of NAD(P)H that is a result of enzymatic or heat-dependent hydration.</text>
</comment>
<evidence type="ECO:0000313" key="23">
    <source>
        <dbReference type="Proteomes" id="UP000199800"/>
    </source>
</evidence>
<dbReference type="Pfam" id="PF03853">
    <property type="entry name" value="YjeF_N"/>
    <property type="match status" value="1"/>
</dbReference>
<keyword evidence="10 17" id="KW-0520">NAD</keyword>
<evidence type="ECO:0000256" key="1">
    <source>
        <dbReference type="ARBA" id="ARBA00000013"/>
    </source>
</evidence>
<dbReference type="InterPro" id="IPR017953">
    <property type="entry name" value="Carbohydrate_kinase_pred_CS"/>
</dbReference>
<feature type="binding site" evidence="17">
    <location>
        <position position="254"/>
    </location>
    <ligand>
        <name>(6S)-NADPHX</name>
        <dbReference type="ChEBI" id="CHEBI:64076"/>
    </ligand>
</feature>
<sequence length="500" mass="53974">MKYTADAQTMNAIDRYTMETIGIPSMVLMEKAAMKVAETVAEHIGQSDKVLAVCGSGNNGGDGAAAARLLHEQGYHADILLAGEEERASEQMKAQLNIARNLGMSVYNSAKICEYTVIIDSLFGVGLKRNIEGKYAKLIQEINESGALAVSVDLPSGVDATNGKILGIAINADYTVTFGCQKNGLILFPGCSYAGKVIVADIGFPRAVIEQFGKNSFYYEPDDLLKLPERKWRSNKGTYGKVLVIAGSEDICGAAYLSAKAAYRTGAGLVKVLTPACNKAVIQSLLPEALVSAYESGEVNYRWLKEEIDWATAVVIGPGMGMSQTSREIVLFAIENVKKPLIMDADSINLLEDEEKYVINDEINHNTVLHLPSNVILTPHLKEMSRLTKLPVEHIISNLYEVAMEYRSSYVLVLKDARTIVADKERMYFNVSGNDGMATGGSGDVLTGIIAALAAQGMSNFDAAAMAVYIHGLAGDYAVDKTSRYSLMAGDLIDALSYVL</sequence>
<feature type="binding site" evidence="17">
    <location>
        <position position="319"/>
    </location>
    <ligand>
        <name>(6S)-NADPHX</name>
        <dbReference type="ChEBI" id="CHEBI:64076"/>
    </ligand>
</feature>
<dbReference type="PIRSF" id="PIRSF017184">
    <property type="entry name" value="Nnr"/>
    <property type="match status" value="1"/>
</dbReference>
<dbReference type="EC" id="4.2.1.136" evidence="19"/>
<evidence type="ECO:0000256" key="4">
    <source>
        <dbReference type="ARBA" id="ARBA00009524"/>
    </source>
</evidence>
<evidence type="ECO:0000256" key="19">
    <source>
        <dbReference type="PIRNR" id="PIRNR017184"/>
    </source>
</evidence>
<name>A0A1I0EH47_9FIRM</name>
<evidence type="ECO:0000256" key="7">
    <source>
        <dbReference type="ARBA" id="ARBA00022840"/>
    </source>
</evidence>
<dbReference type="PROSITE" id="PS01050">
    <property type="entry name" value="YJEF_C_2"/>
    <property type="match status" value="1"/>
</dbReference>
<comment type="similarity">
    <text evidence="17">Belongs to the NnrD/CARKD family.</text>
</comment>
<dbReference type="SUPFAM" id="SSF64153">
    <property type="entry name" value="YjeF N-terminal domain-like"/>
    <property type="match status" value="1"/>
</dbReference>
<dbReference type="InterPro" id="IPR030677">
    <property type="entry name" value="Nnr"/>
</dbReference>
<feature type="binding site" evidence="17">
    <location>
        <begin position="415"/>
        <end position="419"/>
    </location>
    <ligand>
        <name>AMP</name>
        <dbReference type="ChEBI" id="CHEBI:456215"/>
    </ligand>
</feature>
<feature type="binding site" evidence="18">
    <location>
        <position position="156"/>
    </location>
    <ligand>
        <name>K(+)</name>
        <dbReference type="ChEBI" id="CHEBI:29103"/>
    </ligand>
</feature>
<dbReference type="GO" id="GO:0052856">
    <property type="term" value="F:NAD(P)HX epimerase activity"/>
    <property type="evidence" value="ECO:0007669"/>
    <property type="project" value="UniProtKB-UniRule"/>
</dbReference>
<dbReference type="OrthoDB" id="9806925at2"/>
<dbReference type="HAMAP" id="MF_01966">
    <property type="entry name" value="NADHX_epimerase"/>
    <property type="match status" value="1"/>
</dbReference>
<evidence type="ECO:0000256" key="5">
    <source>
        <dbReference type="ARBA" id="ARBA00022723"/>
    </source>
</evidence>
<dbReference type="InterPro" id="IPR036652">
    <property type="entry name" value="YjeF_N_dom_sf"/>
</dbReference>
<feature type="binding site" evidence="17">
    <location>
        <position position="380"/>
    </location>
    <ligand>
        <name>(6S)-NADPHX</name>
        <dbReference type="ChEBI" id="CHEBI:64076"/>
    </ligand>
</feature>
<keyword evidence="13" id="KW-0511">Multifunctional enzyme</keyword>
<evidence type="ECO:0000256" key="2">
    <source>
        <dbReference type="ARBA" id="ARBA00000909"/>
    </source>
</evidence>
<accession>A0A1I0EH47</accession>
<comment type="catalytic activity">
    <reaction evidence="1 18 19">
        <text>(6R)-NADHX = (6S)-NADHX</text>
        <dbReference type="Rhea" id="RHEA:32215"/>
        <dbReference type="ChEBI" id="CHEBI:64074"/>
        <dbReference type="ChEBI" id="CHEBI:64075"/>
        <dbReference type="EC" id="5.1.99.6"/>
    </reaction>
</comment>
<feature type="binding site" evidence="18">
    <location>
        <position position="120"/>
    </location>
    <ligand>
        <name>K(+)</name>
        <dbReference type="ChEBI" id="CHEBI:29103"/>
    </ligand>
</feature>
<dbReference type="Gene3D" id="3.40.1190.20">
    <property type="match status" value="1"/>
</dbReference>
<protein>
    <recommendedName>
        <fullName evidence="19">Bifunctional NAD(P)H-hydrate repair enzyme</fullName>
    </recommendedName>
    <alternativeName>
        <fullName evidence="19">Nicotinamide nucleotide repair protein</fullName>
    </alternativeName>
    <domain>
        <recommendedName>
            <fullName evidence="19">ADP-dependent (S)-NAD(P)H-hydrate dehydratase</fullName>
            <ecNumber evidence="19">4.2.1.136</ecNumber>
        </recommendedName>
        <alternativeName>
            <fullName evidence="19">ADP-dependent NAD(P)HX dehydratase</fullName>
        </alternativeName>
    </domain>
    <domain>
        <recommendedName>
            <fullName evidence="19">NAD(P)H-hydrate epimerase</fullName>
            <ecNumber evidence="19">5.1.99.6</ecNumber>
        </recommendedName>
    </domain>
</protein>
<dbReference type="Pfam" id="PF01256">
    <property type="entry name" value="Carb_kinase"/>
    <property type="match status" value="1"/>
</dbReference>
<feature type="binding site" evidence="18">
    <location>
        <begin position="124"/>
        <end position="130"/>
    </location>
    <ligand>
        <name>(6S)-NADPHX</name>
        <dbReference type="ChEBI" id="CHEBI:64076"/>
    </ligand>
</feature>
<dbReference type="InterPro" id="IPR000631">
    <property type="entry name" value="CARKD"/>
</dbReference>
<evidence type="ECO:0000256" key="14">
    <source>
        <dbReference type="ARBA" id="ARBA00025153"/>
    </source>
</evidence>
<dbReference type="Proteomes" id="UP000199800">
    <property type="component" value="Unassembled WGS sequence"/>
</dbReference>
<dbReference type="STRING" id="29364.SAMN04487772_12130"/>
<evidence type="ECO:0000256" key="11">
    <source>
        <dbReference type="ARBA" id="ARBA00023235"/>
    </source>
</evidence>
<feature type="binding site" evidence="17">
    <location>
        <position position="443"/>
    </location>
    <ligand>
        <name>AMP</name>
        <dbReference type="ChEBI" id="CHEBI:456215"/>
    </ligand>
</feature>
<comment type="catalytic activity">
    <reaction evidence="15 17 19">
        <text>(6S)-NADHX + ADP = AMP + phosphate + NADH + H(+)</text>
        <dbReference type="Rhea" id="RHEA:32223"/>
        <dbReference type="ChEBI" id="CHEBI:15378"/>
        <dbReference type="ChEBI" id="CHEBI:43474"/>
        <dbReference type="ChEBI" id="CHEBI:57945"/>
        <dbReference type="ChEBI" id="CHEBI:64074"/>
        <dbReference type="ChEBI" id="CHEBI:456215"/>
        <dbReference type="ChEBI" id="CHEBI:456216"/>
        <dbReference type="EC" id="4.2.1.136"/>
    </reaction>
</comment>
<evidence type="ECO:0000259" key="21">
    <source>
        <dbReference type="PROSITE" id="PS51385"/>
    </source>
</evidence>
<keyword evidence="8 17" id="KW-0521">NADP</keyword>
<proteinExistence type="inferred from homology"/>
<evidence type="ECO:0000256" key="17">
    <source>
        <dbReference type="HAMAP-Rule" id="MF_01965"/>
    </source>
</evidence>
<comment type="subunit">
    <text evidence="17">Homotetramer.</text>
</comment>
<keyword evidence="23" id="KW-1185">Reference proteome</keyword>
<feature type="binding site" evidence="18">
    <location>
        <begin position="58"/>
        <end position="62"/>
    </location>
    <ligand>
        <name>(6S)-NADPHX</name>
        <dbReference type="ChEBI" id="CHEBI:64076"/>
    </ligand>
</feature>
<feature type="domain" description="YjeF C-terminal" evidence="20">
    <location>
        <begin position="219"/>
        <end position="500"/>
    </location>
</feature>
<evidence type="ECO:0000313" key="22">
    <source>
        <dbReference type="EMBL" id="SET44702.1"/>
    </source>
</evidence>
<dbReference type="AlphaFoldDB" id="A0A1I0EH47"/>
<dbReference type="EC" id="5.1.99.6" evidence="19"/>
<dbReference type="InterPro" id="IPR004443">
    <property type="entry name" value="YjeF_N_dom"/>
</dbReference>
<comment type="cofactor">
    <cofactor evidence="18 19">
        <name>K(+)</name>
        <dbReference type="ChEBI" id="CHEBI:29103"/>
    </cofactor>
    <text evidence="18 19">Binds 1 potassium ion per subunit.</text>
</comment>
<keyword evidence="7 17" id="KW-0067">ATP-binding</keyword>
<keyword evidence="11 18" id="KW-0413">Isomerase</keyword>
<gene>
    <name evidence="18" type="primary">nnrE</name>
    <name evidence="17" type="synonym">nnrD</name>
    <name evidence="22" type="ORF">SAMN04487772_12130</name>
</gene>
<comment type="function">
    <text evidence="18">Catalyzes the epimerization of the S- and R-forms of NAD(P)HX, a damaged form of NAD(P)H that is a result of enzymatic or heat-dependent hydration. This is a prerequisite for the S-specific NAD(P)H-hydrate dehydratase to allow the repair of both epimers of NAD(P)HX.</text>
</comment>
<feature type="binding site" evidence="18">
    <location>
        <position position="59"/>
    </location>
    <ligand>
        <name>K(+)</name>
        <dbReference type="ChEBI" id="CHEBI:29103"/>
    </ligand>
</feature>
<dbReference type="EMBL" id="FOHN01000021">
    <property type="protein sequence ID" value="SET44702.1"/>
    <property type="molecule type" value="Genomic_DNA"/>
</dbReference>
<dbReference type="InterPro" id="IPR029056">
    <property type="entry name" value="Ribokinase-like"/>
</dbReference>
<comment type="catalytic activity">
    <reaction evidence="16 17 19">
        <text>(6S)-NADPHX + ADP = AMP + phosphate + NADPH + H(+)</text>
        <dbReference type="Rhea" id="RHEA:32235"/>
        <dbReference type="ChEBI" id="CHEBI:15378"/>
        <dbReference type="ChEBI" id="CHEBI:43474"/>
        <dbReference type="ChEBI" id="CHEBI:57783"/>
        <dbReference type="ChEBI" id="CHEBI:64076"/>
        <dbReference type="ChEBI" id="CHEBI:456215"/>
        <dbReference type="ChEBI" id="CHEBI:456216"/>
        <dbReference type="EC" id="4.2.1.136"/>
    </reaction>
</comment>
<comment type="function">
    <text evidence="14 19">Bifunctional enzyme that catalyzes the epimerization of the S- and R-forms of NAD(P)HX and the dehydration of the S-form of NAD(P)HX at the expense of ADP, which is converted to AMP. This allows the repair of both epimers of NAD(P)HX, a damaged form of NAD(P)H that is a result of enzymatic or heat-dependent hydration.</text>
</comment>
<dbReference type="PROSITE" id="PS51383">
    <property type="entry name" value="YJEF_C_3"/>
    <property type="match status" value="1"/>
</dbReference>
<feature type="domain" description="YjeF N-terminal" evidence="21">
    <location>
        <begin position="10"/>
        <end position="210"/>
    </location>
</feature>
<dbReference type="CDD" id="cd01171">
    <property type="entry name" value="YXKO-related"/>
    <property type="match status" value="1"/>
</dbReference>
<evidence type="ECO:0000256" key="18">
    <source>
        <dbReference type="HAMAP-Rule" id="MF_01966"/>
    </source>
</evidence>
<dbReference type="GO" id="GO:0052855">
    <property type="term" value="F:ADP-dependent NAD(P)H-hydrate dehydratase activity"/>
    <property type="evidence" value="ECO:0007669"/>
    <property type="project" value="UniProtKB-UniRule"/>
</dbReference>
<keyword evidence="6 17" id="KW-0547">Nucleotide-binding</keyword>
<dbReference type="HAMAP" id="MF_01965">
    <property type="entry name" value="NADHX_dehydratase"/>
    <property type="match status" value="1"/>
</dbReference>
<evidence type="ECO:0000256" key="13">
    <source>
        <dbReference type="ARBA" id="ARBA00023268"/>
    </source>
</evidence>
<comment type="cofactor">
    <cofactor evidence="17">
        <name>Mg(2+)</name>
        <dbReference type="ChEBI" id="CHEBI:18420"/>
    </cofactor>
</comment>
<dbReference type="GO" id="GO:0046496">
    <property type="term" value="P:nicotinamide nucleotide metabolic process"/>
    <property type="evidence" value="ECO:0007669"/>
    <property type="project" value="UniProtKB-UniRule"/>
</dbReference>
<evidence type="ECO:0000256" key="10">
    <source>
        <dbReference type="ARBA" id="ARBA00023027"/>
    </source>
</evidence>
<keyword evidence="5 18" id="KW-0479">Metal-binding</keyword>
<evidence type="ECO:0000259" key="20">
    <source>
        <dbReference type="PROSITE" id="PS51383"/>
    </source>
</evidence>
<dbReference type="PANTHER" id="PTHR12592:SF0">
    <property type="entry name" value="ATP-DEPENDENT (S)-NAD(P)H-HYDRATE DEHYDRATASE"/>
    <property type="match status" value="1"/>
</dbReference>
<dbReference type="PROSITE" id="PS51385">
    <property type="entry name" value="YJEF_N"/>
    <property type="match status" value="1"/>
</dbReference>
<keyword evidence="12 17" id="KW-0456">Lyase</keyword>
<dbReference type="GO" id="GO:0110051">
    <property type="term" value="P:metabolite repair"/>
    <property type="evidence" value="ECO:0007669"/>
    <property type="project" value="TreeGrafter"/>
</dbReference>
<feature type="binding site" evidence="17">
    <location>
        <position position="444"/>
    </location>
    <ligand>
        <name>(6S)-NADPHX</name>
        <dbReference type="ChEBI" id="CHEBI:64076"/>
    </ligand>
</feature>
<evidence type="ECO:0000256" key="3">
    <source>
        <dbReference type="ARBA" id="ARBA00006001"/>
    </source>
</evidence>
<comment type="catalytic activity">
    <reaction evidence="2 18 19">
        <text>(6R)-NADPHX = (6S)-NADPHX</text>
        <dbReference type="Rhea" id="RHEA:32227"/>
        <dbReference type="ChEBI" id="CHEBI:64076"/>
        <dbReference type="ChEBI" id="CHEBI:64077"/>
        <dbReference type="EC" id="5.1.99.6"/>
    </reaction>
</comment>
<dbReference type="NCBIfam" id="TIGR00196">
    <property type="entry name" value="yjeF_cterm"/>
    <property type="match status" value="1"/>
</dbReference>